<comment type="caution">
    <text evidence="11">The sequence shown here is derived from an EMBL/GenBank/DDBJ whole genome shotgun (WGS) entry which is preliminary data.</text>
</comment>
<reference evidence="12" key="1">
    <citation type="journal article" date="2019" name="Int. J. Syst. Evol. Microbiol.">
        <title>The Global Catalogue of Microorganisms (GCM) 10K type strain sequencing project: providing services to taxonomists for standard genome sequencing and annotation.</title>
        <authorList>
            <consortium name="The Broad Institute Genomics Platform"/>
            <consortium name="The Broad Institute Genome Sequencing Center for Infectious Disease"/>
            <person name="Wu L."/>
            <person name="Ma J."/>
        </authorList>
    </citation>
    <scope>NUCLEOTIDE SEQUENCE [LARGE SCALE GENOMIC DNA]</scope>
    <source>
        <strain evidence="12">JCM 17551</strain>
    </source>
</reference>
<dbReference type="Proteomes" id="UP001501565">
    <property type="component" value="Unassembled WGS sequence"/>
</dbReference>
<dbReference type="InterPro" id="IPR006058">
    <property type="entry name" value="2Fe2S_fd_BS"/>
</dbReference>
<dbReference type="SUPFAM" id="SSF52343">
    <property type="entry name" value="Ferredoxin reductase-like, C-terminal NADP-linked domain"/>
    <property type="match status" value="1"/>
</dbReference>
<dbReference type="PRINTS" id="PR00410">
    <property type="entry name" value="PHEHYDRXLASE"/>
</dbReference>
<dbReference type="SUPFAM" id="SSF54292">
    <property type="entry name" value="2Fe-2S ferredoxin-like"/>
    <property type="match status" value="1"/>
</dbReference>
<keyword evidence="3" id="KW-0001">2Fe-2S</keyword>
<dbReference type="InterPro" id="IPR017938">
    <property type="entry name" value="Riboflavin_synthase-like_b-brl"/>
</dbReference>
<dbReference type="InterPro" id="IPR036010">
    <property type="entry name" value="2Fe-2S_ferredoxin-like_sf"/>
</dbReference>
<dbReference type="SUPFAM" id="SSF63380">
    <property type="entry name" value="Riboflavin synthase domain-like"/>
    <property type="match status" value="1"/>
</dbReference>
<keyword evidence="8" id="KW-0411">Iron-sulfur</keyword>
<dbReference type="PROSITE" id="PS51384">
    <property type="entry name" value="FAD_FR"/>
    <property type="match status" value="1"/>
</dbReference>
<feature type="domain" description="2Fe-2S ferredoxin-type" evidence="9">
    <location>
        <begin position="305"/>
        <end position="395"/>
    </location>
</feature>
<dbReference type="PROSITE" id="PS51085">
    <property type="entry name" value="2FE2S_FER_2"/>
    <property type="match status" value="1"/>
</dbReference>
<dbReference type="InterPro" id="IPR012675">
    <property type="entry name" value="Beta-grasp_dom_sf"/>
</dbReference>
<comment type="cofactor">
    <cofactor evidence="1">
        <name>FAD</name>
        <dbReference type="ChEBI" id="CHEBI:57692"/>
    </cofactor>
</comment>
<dbReference type="InterPro" id="IPR001041">
    <property type="entry name" value="2Fe-2S_ferredoxin-type"/>
</dbReference>
<dbReference type="Pfam" id="PF00111">
    <property type="entry name" value="Fer2"/>
    <property type="match status" value="1"/>
</dbReference>
<accession>A0ABP7M810</accession>
<evidence type="ECO:0000256" key="3">
    <source>
        <dbReference type="ARBA" id="ARBA00022714"/>
    </source>
</evidence>
<evidence type="ECO:0000313" key="12">
    <source>
        <dbReference type="Proteomes" id="UP001501565"/>
    </source>
</evidence>
<protein>
    <submittedName>
        <fullName evidence="11">Phenylacetate-CoA oxygenase/reductase subunit PaaK</fullName>
    </submittedName>
</protein>
<dbReference type="PROSITE" id="PS00197">
    <property type="entry name" value="2FE2S_FER_1"/>
    <property type="match status" value="1"/>
</dbReference>
<evidence type="ECO:0000256" key="8">
    <source>
        <dbReference type="ARBA" id="ARBA00023014"/>
    </source>
</evidence>
<dbReference type="Gene3D" id="3.40.50.80">
    <property type="entry name" value="Nucleotide-binding domain of ferredoxin-NADP reductase (FNR) module"/>
    <property type="match status" value="1"/>
</dbReference>
<keyword evidence="5" id="KW-0274">FAD</keyword>
<keyword evidence="6" id="KW-0560">Oxidoreductase</keyword>
<dbReference type="CDD" id="cd06214">
    <property type="entry name" value="PA_degradation_oxidoreductase_like"/>
    <property type="match status" value="1"/>
</dbReference>
<dbReference type="InterPro" id="IPR001433">
    <property type="entry name" value="OxRdtase_FAD/NAD-bd"/>
</dbReference>
<keyword evidence="12" id="KW-1185">Reference proteome</keyword>
<dbReference type="Gene3D" id="3.10.20.30">
    <property type="match status" value="1"/>
</dbReference>
<name>A0ABP7M810_9GAMM</name>
<proteinExistence type="predicted"/>
<organism evidence="11 12">
    <name type="scientific">Litoribacillus peritrichatus</name>
    <dbReference type="NCBI Taxonomy" id="718191"/>
    <lineage>
        <taxon>Bacteria</taxon>
        <taxon>Pseudomonadati</taxon>
        <taxon>Pseudomonadota</taxon>
        <taxon>Gammaproteobacteria</taxon>
        <taxon>Oceanospirillales</taxon>
        <taxon>Oceanospirillaceae</taxon>
        <taxon>Litoribacillus</taxon>
    </lineage>
</organism>
<dbReference type="InterPro" id="IPR017927">
    <property type="entry name" value="FAD-bd_FR_type"/>
</dbReference>
<evidence type="ECO:0000313" key="11">
    <source>
        <dbReference type="EMBL" id="GAA3917329.1"/>
    </source>
</evidence>
<evidence type="ECO:0000256" key="7">
    <source>
        <dbReference type="ARBA" id="ARBA00023004"/>
    </source>
</evidence>
<keyword evidence="2" id="KW-0285">Flavoprotein</keyword>
<dbReference type="RefSeq" id="WP_344796171.1">
    <property type="nucleotide sequence ID" value="NZ_BAABBN010000004.1"/>
</dbReference>
<evidence type="ECO:0000256" key="1">
    <source>
        <dbReference type="ARBA" id="ARBA00001974"/>
    </source>
</evidence>
<feature type="domain" description="FAD-binding FR-type" evidence="10">
    <location>
        <begin position="9"/>
        <end position="113"/>
    </location>
</feature>
<dbReference type="Pfam" id="PF00175">
    <property type="entry name" value="NAD_binding_1"/>
    <property type="match status" value="1"/>
</dbReference>
<dbReference type="EMBL" id="BAABBN010000004">
    <property type="protein sequence ID" value="GAA3917329.1"/>
    <property type="molecule type" value="Genomic_DNA"/>
</dbReference>
<evidence type="ECO:0000259" key="10">
    <source>
        <dbReference type="PROSITE" id="PS51384"/>
    </source>
</evidence>
<dbReference type="PANTHER" id="PTHR47354">
    <property type="entry name" value="NADH OXIDOREDUCTASE HCR"/>
    <property type="match status" value="1"/>
</dbReference>
<evidence type="ECO:0000256" key="4">
    <source>
        <dbReference type="ARBA" id="ARBA00022723"/>
    </source>
</evidence>
<dbReference type="PANTHER" id="PTHR47354:SF8">
    <property type="entry name" value="1,2-PHENYLACETYL-COA EPOXIDASE, SUBUNIT E"/>
    <property type="match status" value="1"/>
</dbReference>
<dbReference type="InterPro" id="IPR008333">
    <property type="entry name" value="Cbr1-like_FAD-bd_dom"/>
</dbReference>
<dbReference type="CDD" id="cd00207">
    <property type="entry name" value="fer2"/>
    <property type="match status" value="1"/>
</dbReference>
<keyword evidence="4" id="KW-0479">Metal-binding</keyword>
<evidence type="ECO:0000259" key="9">
    <source>
        <dbReference type="PROSITE" id="PS51085"/>
    </source>
</evidence>
<dbReference type="Pfam" id="PF00970">
    <property type="entry name" value="FAD_binding_6"/>
    <property type="match status" value="1"/>
</dbReference>
<keyword evidence="7" id="KW-0408">Iron</keyword>
<dbReference type="Gene3D" id="2.40.30.10">
    <property type="entry name" value="Translation factors"/>
    <property type="match status" value="1"/>
</dbReference>
<evidence type="ECO:0000256" key="5">
    <source>
        <dbReference type="ARBA" id="ARBA00022827"/>
    </source>
</evidence>
<evidence type="ECO:0000256" key="6">
    <source>
        <dbReference type="ARBA" id="ARBA00023002"/>
    </source>
</evidence>
<gene>
    <name evidence="11" type="primary">paaK</name>
    <name evidence="11" type="ORF">GCM10022277_10360</name>
</gene>
<evidence type="ECO:0000256" key="2">
    <source>
        <dbReference type="ARBA" id="ARBA00022630"/>
    </source>
</evidence>
<dbReference type="InterPro" id="IPR050415">
    <property type="entry name" value="MRET"/>
</dbReference>
<dbReference type="InterPro" id="IPR039261">
    <property type="entry name" value="FNR_nucleotide-bd"/>
</dbReference>
<sequence length="395" mass="44775">MLKTQSNTDQFHRLRLSDVDPLTADSVMLTFEVPEHLKTAYQFIPGQYLTLRQRIEGSLISRCYSICSSPSEDKLSVAIRKIDSGCFSNFAVDKLAVNDELEVLTPSGRFQLVPKQANPHTACYVGVAGGSGITPIMSMIQTLLSQNTNNQFVLFYANRSKQTMMFRRQLLRLQEQYKARFFLMPFFTEEGDDENMIHHTIALSLKGNLDIELTADLLNKRKAKVDVLPDLNQAEGWYLCGPQTMTERVQEVLAVNRVSKSKVHRELFFVPEARLEKDVQQAGGEDENFTENGSQLSQNNVQKALKVSVIHGDQTLNFNWNPEYEFILNQALELKEDLPHACQFGACGTCKAKVVKGRVRMKENMALDDDELNQGYVLTCQAQPDSEDVVIRYED</sequence>